<gene>
    <name evidence="2" type="ORF">JYB85_10325</name>
</gene>
<dbReference type="Gene3D" id="3.40.50.1110">
    <property type="entry name" value="SGNH hydrolase"/>
    <property type="match status" value="1"/>
</dbReference>
<evidence type="ECO:0008006" key="4">
    <source>
        <dbReference type="Google" id="ProtNLM"/>
    </source>
</evidence>
<feature type="chain" id="PRO_5046327026" description="SGNH/GDSL hydrolase family protein" evidence="1">
    <location>
        <begin position="22"/>
        <end position="281"/>
    </location>
</feature>
<name>A0ABX7QWA1_9GAMM</name>
<protein>
    <recommendedName>
        <fullName evidence="4">SGNH/GDSL hydrolase family protein</fullName>
    </recommendedName>
</protein>
<evidence type="ECO:0000313" key="3">
    <source>
        <dbReference type="Proteomes" id="UP000663207"/>
    </source>
</evidence>
<sequence>MKLIITCLLIMSAVLGPVSRAAEPTGHKGSAEQELRVLFIGNSYTGANYLPYVLKALADANNKALEVDAVIQNGTSLNQHWQQKIAQQKITAERWDYVVLQDASASAEEHPEETLHYGKLFSDLATQHLARTLLFNTWAYNGVPDWVLGIKDEQQRQQLSAFVPVMYERTNALYQQLAQKSKAELVPVGQIWQALKQQAPGMPLYGKDKSHPSVLGTYLTATVFYQALFGELPAKWPLSVNSVRNQTKMNEQILISVSKTQAQAMCSAISTVLGRNESCRI</sequence>
<dbReference type="EMBL" id="CP071502">
    <property type="protein sequence ID" value="QSX35776.1"/>
    <property type="molecule type" value="Genomic_DNA"/>
</dbReference>
<keyword evidence="3" id="KW-1185">Reference proteome</keyword>
<dbReference type="SUPFAM" id="SSF52266">
    <property type="entry name" value="SGNH hydrolase"/>
    <property type="match status" value="1"/>
</dbReference>
<dbReference type="InterPro" id="IPR036514">
    <property type="entry name" value="SGNH_hydro_sf"/>
</dbReference>
<organism evidence="2 3">
    <name type="scientific">Shewanella sedimentimangrovi</name>
    <dbReference type="NCBI Taxonomy" id="2814293"/>
    <lineage>
        <taxon>Bacteria</taxon>
        <taxon>Pseudomonadati</taxon>
        <taxon>Pseudomonadota</taxon>
        <taxon>Gammaproteobacteria</taxon>
        <taxon>Alteromonadales</taxon>
        <taxon>Shewanellaceae</taxon>
        <taxon>Shewanella</taxon>
    </lineage>
</organism>
<proteinExistence type="predicted"/>
<reference evidence="2 3" key="1">
    <citation type="submission" date="2021-03" db="EMBL/GenBank/DDBJ databases">
        <title>Novel species identification of genus Shewanella.</title>
        <authorList>
            <person name="Liu G."/>
            <person name="Zhang Q."/>
        </authorList>
    </citation>
    <scope>NUCLEOTIDE SEQUENCE [LARGE SCALE GENOMIC DNA]</scope>
    <source>
        <strain evidence="2 3">FJAT-52962</strain>
    </source>
</reference>
<dbReference type="CDD" id="cd00229">
    <property type="entry name" value="SGNH_hydrolase"/>
    <property type="match status" value="1"/>
</dbReference>
<accession>A0ABX7QWA1</accession>
<keyword evidence="1" id="KW-0732">Signal</keyword>
<feature type="signal peptide" evidence="1">
    <location>
        <begin position="1"/>
        <end position="21"/>
    </location>
</feature>
<dbReference type="Proteomes" id="UP000663207">
    <property type="component" value="Chromosome"/>
</dbReference>
<evidence type="ECO:0000313" key="2">
    <source>
        <dbReference type="EMBL" id="QSX35776.1"/>
    </source>
</evidence>
<dbReference type="RefSeq" id="WP_207379241.1">
    <property type="nucleotide sequence ID" value="NZ_CP071502.1"/>
</dbReference>
<evidence type="ECO:0000256" key="1">
    <source>
        <dbReference type="SAM" id="SignalP"/>
    </source>
</evidence>